<dbReference type="InterPro" id="IPR029002">
    <property type="entry name" value="PLPC/GPLD1"/>
</dbReference>
<dbReference type="GO" id="GO:0031012">
    <property type="term" value="C:extracellular matrix"/>
    <property type="evidence" value="ECO:0007669"/>
    <property type="project" value="TreeGrafter"/>
</dbReference>
<feature type="domain" description="Phospholipase C/D" evidence="2">
    <location>
        <begin position="42"/>
        <end position="170"/>
    </location>
</feature>
<protein>
    <submittedName>
        <fullName evidence="3">LAFE_0G05644g1_1</fullName>
    </submittedName>
</protein>
<name>A0A1G4MHK9_LACFM</name>
<dbReference type="OrthoDB" id="5317514at2759"/>
<evidence type="ECO:0000259" key="2">
    <source>
        <dbReference type="Pfam" id="PF00882"/>
    </source>
</evidence>
<evidence type="ECO:0000256" key="1">
    <source>
        <dbReference type="SAM" id="SignalP"/>
    </source>
</evidence>
<evidence type="ECO:0000313" key="4">
    <source>
        <dbReference type="Proteomes" id="UP000190831"/>
    </source>
</evidence>
<sequence length="730" mass="81756">MLLRILIGFLWAIKLSAASGVGAHLTFLARTLVPEQFVPFTENMKAGCFFPDALYSCNNDKKWHDFAEACHWPGFLIQGIRLWQERYKRNKFSERSLKLQSFLIGVYTHQVADVSWHSLVKGYETHGLIKVLAGLEFDGDYQKAHDYIDTMGDLLVLGHVLRDLSDEWAYYTDQTWQLPEEEDLMELVHRMGLKSISYWQLNGCVKRGMVAASSEVYSLIRRRREILEVAYAISPRACELMQDHWLGGEFDIVAMINKCLPTFLSLFDDQSSNENELLSLLQICGNLPPAETRKISKSATIAIRKYSDLLYVSPLIPIANFGSSIAVGAFQNNETCVAISSPLEEGSGSVYVIPWSDFSGSEERTYLEPVVTSMYGKDVHKYTLGDSDYLVVSELGSNTIHFYYDGHKLFSIADKSSSEGHQMSVSSIQDIDGDGIPDIMLSGLHYGKNETGVVYIINGNDISALLGTSTYGEIELSSLSTILLRCPVSVNYQQFGSEIKVSSVWSKKGFLYVTSQGLGVVFAYCLCSLHQNALPRYYIIEDSIMLPEEGVPFNISIRPSIEHGMFGNTIHSWNFENENYVAISQHLKNSVFVYKEHAGFIEFYMRLQLDISEDSRTVISSIGFGTAMDYDLESNSLVVSSPGSFNGIGALWEIPMKEIIKAKEEWRFSQLLVTIPQHLLVTNGDLERHGIVGFGKVLKRGPDGRLIIGIPHYGYGNVGHDQLMGSVAIL</sequence>
<feature type="signal peptide" evidence="1">
    <location>
        <begin position="1"/>
        <end position="18"/>
    </location>
</feature>
<gene>
    <name evidence="3" type="ORF">LAFE_0G05644G</name>
</gene>
<dbReference type="AlphaFoldDB" id="A0A1G4MHK9"/>
<dbReference type="InterPro" id="IPR028994">
    <property type="entry name" value="Integrin_alpha_N"/>
</dbReference>
<dbReference type="PANTHER" id="PTHR23221:SF7">
    <property type="entry name" value="PHOSPHATIDYLINOSITOL-GLYCAN-SPECIFIC PHOSPHOLIPASE D"/>
    <property type="match status" value="1"/>
</dbReference>
<proteinExistence type="predicted"/>
<dbReference type="OMA" id="FFPDALY"/>
<evidence type="ECO:0000313" key="3">
    <source>
        <dbReference type="EMBL" id="SCW03220.1"/>
    </source>
</evidence>
<dbReference type="Pfam" id="PF00882">
    <property type="entry name" value="Zn_dep_PLPC"/>
    <property type="match status" value="1"/>
</dbReference>
<dbReference type="EMBL" id="LT598486">
    <property type="protein sequence ID" value="SCW03220.1"/>
    <property type="molecule type" value="Genomic_DNA"/>
</dbReference>
<dbReference type="InterPro" id="IPR013519">
    <property type="entry name" value="Int_alpha_beta-p"/>
</dbReference>
<dbReference type="STRING" id="4955.A0A1G4MHK9"/>
<accession>A0A1G4MHK9</accession>
<dbReference type="GO" id="GO:0004621">
    <property type="term" value="F:glycosylphosphatidylinositol phospholipase D activity"/>
    <property type="evidence" value="ECO:0007669"/>
    <property type="project" value="TreeGrafter"/>
</dbReference>
<keyword evidence="4" id="KW-1185">Reference proteome</keyword>
<dbReference type="SMART" id="SM00191">
    <property type="entry name" value="Int_alpha"/>
    <property type="match status" value="2"/>
</dbReference>
<dbReference type="SUPFAM" id="SSF69318">
    <property type="entry name" value="Integrin alpha N-terminal domain"/>
    <property type="match status" value="1"/>
</dbReference>
<feature type="chain" id="PRO_5009237358" evidence="1">
    <location>
        <begin position="19"/>
        <end position="730"/>
    </location>
</feature>
<reference evidence="3 4" key="1">
    <citation type="submission" date="2016-03" db="EMBL/GenBank/DDBJ databases">
        <authorList>
            <person name="Devillers H."/>
        </authorList>
    </citation>
    <scope>NUCLEOTIDE SEQUENCE [LARGE SCALE GENOMIC DNA]</scope>
    <source>
        <strain evidence="3">CBS 6772</strain>
    </source>
</reference>
<organism evidence="3 4">
    <name type="scientific">Lachancea fermentati</name>
    <name type="common">Zygosaccharomyces fermentati</name>
    <dbReference type="NCBI Taxonomy" id="4955"/>
    <lineage>
        <taxon>Eukaryota</taxon>
        <taxon>Fungi</taxon>
        <taxon>Dikarya</taxon>
        <taxon>Ascomycota</taxon>
        <taxon>Saccharomycotina</taxon>
        <taxon>Saccharomycetes</taxon>
        <taxon>Saccharomycetales</taxon>
        <taxon>Saccharomycetaceae</taxon>
        <taxon>Lachancea</taxon>
    </lineage>
</organism>
<dbReference type="PANTHER" id="PTHR23221">
    <property type="entry name" value="GLYCOSYLPHOSPHATIDYLINOSITOL PHOSPHOLIPASE D"/>
    <property type="match status" value="1"/>
</dbReference>
<dbReference type="Proteomes" id="UP000190831">
    <property type="component" value="Chromosome G"/>
</dbReference>
<keyword evidence="1" id="KW-0732">Signal</keyword>
<dbReference type="Gene3D" id="2.130.10.130">
    <property type="entry name" value="Integrin alpha, N-terminal"/>
    <property type="match status" value="1"/>
</dbReference>